<gene>
    <name evidence="2" type="ORF">HICCMSTLAB_LOCUS13920</name>
</gene>
<evidence type="ECO:0000256" key="1">
    <source>
        <dbReference type="SAM" id="MobiDB-lite"/>
    </source>
</evidence>
<evidence type="ECO:0000313" key="3">
    <source>
        <dbReference type="Proteomes" id="UP000786811"/>
    </source>
</evidence>
<comment type="caution">
    <text evidence="2">The sequence shown here is derived from an EMBL/GenBank/DDBJ whole genome shotgun (WGS) entry which is preliminary data.</text>
</comment>
<dbReference type="SUPFAM" id="SSF50249">
    <property type="entry name" value="Nucleic acid-binding proteins"/>
    <property type="match status" value="1"/>
</dbReference>
<accession>A0A8J2N0S6</accession>
<proteinExistence type="predicted"/>
<dbReference type="InterPro" id="IPR012340">
    <property type="entry name" value="NA-bd_OB-fold"/>
</dbReference>
<feature type="region of interest" description="Disordered" evidence="1">
    <location>
        <begin position="1"/>
        <end position="42"/>
    </location>
</feature>
<name>A0A8J2N0S6_COTCN</name>
<protein>
    <recommendedName>
        <fullName evidence="4">OB domain-containing protein</fullName>
    </recommendedName>
</protein>
<sequence length="325" mass="36793">MSDETVIASALKNFSRNSKSDDKDNNQDGSETEDGEFGMSTQFDNINTDDIESIASDTPEKIEISSTEYLKNIPLWSSTIEIVGRIEEIVASKEITFQKTGGKGTVFKFVIANDDGTRIKILSWDDEINRVIPFISIGSIIHIDGAFSKPIDSKSRCYNSGSVDIELKVESNTKINVLKRMSPREVPTLETFQYPLITIEDCEQYIQKKIRFQGWTKTNFDVVKLRTDDSFKCCGSIAVGDGYKIEIKLINFQQPFESPFSKGDHVEVTGIMKNYYGRAMIMIDSIDAVEIIDGCKMSLSLLIKSNKEIKFQNQEEFPFKKQRQV</sequence>
<evidence type="ECO:0008006" key="4">
    <source>
        <dbReference type="Google" id="ProtNLM"/>
    </source>
</evidence>
<organism evidence="2 3">
    <name type="scientific">Cotesia congregata</name>
    <name type="common">Parasitoid wasp</name>
    <name type="synonym">Apanteles congregatus</name>
    <dbReference type="NCBI Taxonomy" id="51543"/>
    <lineage>
        <taxon>Eukaryota</taxon>
        <taxon>Metazoa</taxon>
        <taxon>Ecdysozoa</taxon>
        <taxon>Arthropoda</taxon>
        <taxon>Hexapoda</taxon>
        <taxon>Insecta</taxon>
        <taxon>Pterygota</taxon>
        <taxon>Neoptera</taxon>
        <taxon>Endopterygota</taxon>
        <taxon>Hymenoptera</taxon>
        <taxon>Apocrita</taxon>
        <taxon>Ichneumonoidea</taxon>
        <taxon>Braconidae</taxon>
        <taxon>Microgastrinae</taxon>
        <taxon>Cotesia</taxon>
    </lineage>
</organism>
<reference evidence="2" key="1">
    <citation type="submission" date="2021-04" db="EMBL/GenBank/DDBJ databases">
        <authorList>
            <person name="Chebbi M.A.C M."/>
        </authorList>
    </citation>
    <scope>NUCLEOTIDE SEQUENCE</scope>
</reference>
<dbReference type="Proteomes" id="UP000786811">
    <property type="component" value="Unassembled WGS sequence"/>
</dbReference>
<evidence type="ECO:0000313" key="2">
    <source>
        <dbReference type="EMBL" id="CAG5109284.1"/>
    </source>
</evidence>
<dbReference type="EMBL" id="CAJNRD030001124">
    <property type="protein sequence ID" value="CAG5109284.1"/>
    <property type="molecule type" value="Genomic_DNA"/>
</dbReference>
<dbReference type="Gene3D" id="2.40.50.140">
    <property type="entry name" value="Nucleic acid-binding proteins"/>
    <property type="match status" value="1"/>
</dbReference>
<keyword evidence="3" id="KW-1185">Reference proteome</keyword>
<dbReference type="OrthoDB" id="7551505at2759"/>
<dbReference type="AlphaFoldDB" id="A0A8J2N0S6"/>